<protein>
    <submittedName>
        <fullName evidence="2">Uncharacterized protein</fullName>
    </submittedName>
</protein>
<dbReference type="EMBL" id="BJLP01000019">
    <property type="protein sequence ID" value="GEA80967.1"/>
    <property type="molecule type" value="Genomic_DNA"/>
</dbReference>
<keyword evidence="1" id="KW-0812">Transmembrane</keyword>
<keyword evidence="1" id="KW-0472">Membrane</keyword>
<sequence>MTTEPLTEPVEHDIAAVGAVVTAGVVLLAFVVGAAFVVAQLVDLVSWFAVD</sequence>
<dbReference type="Proteomes" id="UP000315842">
    <property type="component" value="Unassembled WGS sequence"/>
</dbReference>
<evidence type="ECO:0000256" key="1">
    <source>
        <dbReference type="SAM" id="Phobius"/>
    </source>
</evidence>
<evidence type="ECO:0000313" key="3">
    <source>
        <dbReference type="Proteomes" id="UP000315842"/>
    </source>
</evidence>
<accession>A0A4Y3KAF6</accession>
<keyword evidence="3" id="KW-1185">Reference proteome</keyword>
<comment type="caution">
    <text evidence="2">The sequence shown here is derived from an EMBL/GenBank/DDBJ whole genome shotgun (WGS) entry which is preliminary data.</text>
</comment>
<gene>
    <name evidence="2" type="ORF">CUD01_14110</name>
</gene>
<keyword evidence="1" id="KW-1133">Transmembrane helix</keyword>
<proteinExistence type="predicted"/>
<dbReference type="AlphaFoldDB" id="A0A4Y3KAF6"/>
<reference evidence="2 3" key="1">
    <citation type="submission" date="2019-06" db="EMBL/GenBank/DDBJ databases">
        <title>Whole genome shotgun sequence of Cellulomonas uda NBRC 3747.</title>
        <authorList>
            <person name="Hosoyama A."/>
            <person name="Uohara A."/>
            <person name="Ohji S."/>
            <person name="Ichikawa N."/>
        </authorList>
    </citation>
    <scope>NUCLEOTIDE SEQUENCE [LARGE SCALE GENOMIC DNA]</scope>
    <source>
        <strain evidence="2 3">NBRC 3747</strain>
    </source>
</reference>
<evidence type="ECO:0000313" key="2">
    <source>
        <dbReference type="EMBL" id="GEA80967.1"/>
    </source>
</evidence>
<feature type="transmembrane region" description="Helical" evidence="1">
    <location>
        <begin position="14"/>
        <end position="39"/>
    </location>
</feature>
<organism evidence="2 3">
    <name type="scientific">Cellulomonas uda</name>
    <dbReference type="NCBI Taxonomy" id="1714"/>
    <lineage>
        <taxon>Bacteria</taxon>
        <taxon>Bacillati</taxon>
        <taxon>Actinomycetota</taxon>
        <taxon>Actinomycetes</taxon>
        <taxon>Micrococcales</taxon>
        <taxon>Cellulomonadaceae</taxon>
        <taxon>Cellulomonas</taxon>
    </lineage>
</organism>
<dbReference type="RefSeq" id="WP_166772189.1">
    <property type="nucleotide sequence ID" value="NZ_BJLP01000019.1"/>
</dbReference>
<name>A0A4Y3KAF6_CELUD</name>